<proteinExistence type="predicted"/>
<comment type="caution">
    <text evidence="2">The sequence shown here is derived from an EMBL/GenBank/DDBJ whole genome shotgun (WGS) entry which is preliminary data.</text>
</comment>
<gene>
    <name evidence="2" type="ORF">GCM10007876_13880</name>
</gene>
<dbReference type="AlphaFoldDB" id="A0AA37S9P8"/>
<keyword evidence="1" id="KW-1133">Transmembrane helix</keyword>
<reference evidence="2" key="1">
    <citation type="journal article" date="2014" name="Int. J. Syst. Evol. Microbiol.">
        <title>Complete genome sequence of Corynebacterium casei LMG S-19264T (=DSM 44701T), isolated from a smear-ripened cheese.</title>
        <authorList>
            <consortium name="US DOE Joint Genome Institute (JGI-PGF)"/>
            <person name="Walter F."/>
            <person name="Albersmeier A."/>
            <person name="Kalinowski J."/>
            <person name="Ruckert C."/>
        </authorList>
    </citation>
    <scope>NUCLEOTIDE SEQUENCE</scope>
    <source>
        <strain evidence="2">NBRC 110071</strain>
    </source>
</reference>
<dbReference type="Proteomes" id="UP001161389">
    <property type="component" value="Unassembled WGS sequence"/>
</dbReference>
<keyword evidence="3" id="KW-1185">Reference proteome</keyword>
<dbReference type="RefSeq" id="WP_284380335.1">
    <property type="nucleotide sequence ID" value="NZ_BSNM01000009.1"/>
</dbReference>
<evidence type="ECO:0000256" key="1">
    <source>
        <dbReference type="SAM" id="Phobius"/>
    </source>
</evidence>
<dbReference type="EMBL" id="BSNM01000009">
    <property type="protein sequence ID" value="GLQ30909.1"/>
    <property type="molecule type" value="Genomic_DNA"/>
</dbReference>
<evidence type="ECO:0000313" key="3">
    <source>
        <dbReference type="Proteomes" id="UP001161389"/>
    </source>
</evidence>
<keyword evidence="1" id="KW-0472">Membrane</keyword>
<keyword evidence="1" id="KW-0812">Transmembrane</keyword>
<feature type="transmembrane region" description="Helical" evidence="1">
    <location>
        <begin position="96"/>
        <end position="115"/>
    </location>
</feature>
<feature type="transmembrane region" description="Helical" evidence="1">
    <location>
        <begin position="60"/>
        <end position="76"/>
    </location>
</feature>
<sequence>MERWFTAFFATLGGFFFCGLGGSLIADLSGFWHLPVAGFFAAFGTVTLAYFSVPNYKDKIAYGILLVGSMLAWLLLEPSNYPSSYEDKAYQPTHIPFLVTVIGGIVALVLCVFPASKRAKNA</sequence>
<evidence type="ECO:0000313" key="2">
    <source>
        <dbReference type="EMBL" id="GLQ30909.1"/>
    </source>
</evidence>
<organism evidence="2 3">
    <name type="scientific">Litoribrevibacter albus</name>
    <dbReference type="NCBI Taxonomy" id="1473156"/>
    <lineage>
        <taxon>Bacteria</taxon>
        <taxon>Pseudomonadati</taxon>
        <taxon>Pseudomonadota</taxon>
        <taxon>Gammaproteobacteria</taxon>
        <taxon>Oceanospirillales</taxon>
        <taxon>Oceanospirillaceae</taxon>
        <taxon>Litoribrevibacter</taxon>
    </lineage>
</organism>
<reference evidence="2" key="2">
    <citation type="submission" date="2023-01" db="EMBL/GenBank/DDBJ databases">
        <title>Draft genome sequence of Litoribrevibacter albus strain NBRC 110071.</title>
        <authorList>
            <person name="Sun Q."/>
            <person name="Mori K."/>
        </authorList>
    </citation>
    <scope>NUCLEOTIDE SEQUENCE</scope>
    <source>
        <strain evidence="2">NBRC 110071</strain>
    </source>
</reference>
<feature type="transmembrane region" description="Helical" evidence="1">
    <location>
        <begin position="7"/>
        <end position="26"/>
    </location>
</feature>
<feature type="transmembrane region" description="Helical" evidence="1">
    <location>
        <begin position="32"/>
        <end position="53"/>
    </location>
</feature>
<protein>
    <submittedName>
        <fullName evidence="2">Uncharacterized protein</fullName>
    </submittedName>
</protein>
<accession>A0AA37S9P8</accession>
<name>A0AA37S9P8_9GAMM</name>